<keyword evidence="7" id="KW-0324">Glycolysis</keyword>
<name>A0A8H4Q1Y5_9HYPO</name>
<dbReference type="GO" id="GO:0051287">
    <property type="term" value="F:NAD binding"/>
    <property type="evidence" value="ECO:0007669"/>
    <property type="project" value="InterPro"/>
</dbReference>
<dbReference type="InterPro" id="IPR036291">
    <property type="entry name" value="NAD(P)-bd_dom_sf"/>
</dbReference>
<reference evidence="12 13" key="1">
    <citation type="journal article" date="2020" name="G3 (Bethesda)">
        <title>Genetic Underpinnings of Host Manipulation by Ophiocordyceps as Revealed by Comparative Transcriptomics.</title>
        <authorList>
            <person name="Will I."/>
            <person name="Das B."/>
            <person name="Trinh T."/>
            <person name="Brachmann A."/>
            <person name="Ohm R.A."/>
            <person name="de Bekker C."/>
        </authorList>
    </citation>
    <scope>NUCLEOTIDE SEQUENCE [LARGE SCALE GENOMIC DNA]</scope>
    <source>
        <strain evidence="12 13">EC05</strain>
    </source>
</reference>
<dbReference type="Proteomes" id="UP000562929">
    <property type="component" value="Unassembled WGS sequence"/>
</dbReference>
<proteinExistence type="inferred from homology"/>
<evidence type="ECO:0000256" key="5">
    <source>
        <dbReference type="ARBA" id="ARBA00023002"/>
    </source>
</evidence>
<feature type="region of interest" description="Disordered" evidence="10">
    <location>
        <begin position="158"/>
        <end position="246"/>
    </location>
</feature>
<feature type="region of interest" description="Disordered" evidence="10">
    <location>
        <begin position="78"/>
        <end position="124"/>
    </location>
</feature>
<keyword evidence="5" id="KW-0560">Oxidoreductase</keyword>
<dbReference type="GO" id="GO:0050661">
    <property type="term" value="F:NADP binding"/>
    <property type="evidence" value="ECO:0007669"/>
    <property type="project" value="InterPro"/>
</dbReference>
<evidence type="ECO:0000256" key="10">
    <source>
        <dbReference type="SAM" id="MobiDB-lite"/>
    </source>
</evidence>
<organism evidence="12 13">
    <name type="scientific">Ophiocordyceps camponoti-floridani</name>
    <dbReference type="NCBI Taxonomy" id="2030778"/>
    <lineage>
        <taxon>Eukaryota</taxon>
        <taxon>Fungi</taxon>
        <taxon>Dikarya</taxon>
        <taxon>Ascomycota</taxon>
        <taxon>Pezizomycotina</taxon>
        <taxon>Sordariomycetes</taxon>
        <taxon>Hypocreomycetidae</taxon>
        <taxon>Hypocreales</taxon>
        <taxon>Ophiocordycipitaceae</taxon>
        <taxon>Ophiocordyceps</taxon>
    </lineage>
</organism>
<dbReference type="EMBL" id="JAACLJ010000008">
    <property type="protein sequence ID" value="KAF4582069.1"/>
    <property type="molecule type" value="Genomic_DNA"/>
</dbReference>
<comment type="pathway">
    <text evidence="1">Carbohydrate degradation; glycolysis; pyruvate from D-glyceraldehyde 3-phosphate: step 1/5.</text>
</comment>
<dbReference type="SUPFAM" id="SSF55347">
    <property type="entry name" value="Glyceraldehyde-3-phosphate dehydrogenase-like, C-terminal domain"/>
    <property type="match status" value="1"/>
</dbReference>
<comment type="similarity">
    <text evidence="2 8">Belongs to the glyceraldehyde-3-phosphate dehydrogenase family.</text>
</comment>
<dbReference type="PROSITE" id="PS00071">
    <property type="entry name" value="GAPDH"/>
    <property type="match status" value="1"/>
</dbReference>
<dbReference type="PANTHER" id="PTHR10836:SF76">
    <property type="entry name" value="GLYCERALDEHYDE-3-PHOSPHATE DEHYDROGENASE-RELATED"/>
    <property type="match status" value="1"/>
</dbReference>
<feature type="compositionally biased region" description="Basic and acidic residues" evidence="10">
    <location>
        <begin position="93"/>
        <end position="107"/>
    </location>
</feature>
<comment type="caution">
    <text evidence="12">The sequence shown here is derived from an EMBL/GenBank/DDBJ whole genome shotgun (WGS) entry which is preliminary data.</text>
</comment>
<keyword evidence="13" id="KW-1185">Reference proteome</keyword>
<keyword evidence="9" id="KW-0175">Coiled coil</keyword>
<dbReference type="GO" id="GO:0006006">
    <property type="term" value="P:glucose metabolic process"/>
    <property type="evidence" value="ECO:0007669"/>
    <property type="project" value="InterPro"/>
</dbReference>
<dbReference type="AlphaFoldDB" id="A0A8H4Q1Y5"/>
<dbReference type="NCBIfam" id="TIGR01534">
    <property type="entry name" value="GAPDH-I"/>
    <property type="match status" value="1"/>
</dbReference>
<dbReference type="InterPro" id="IPR006424">
    <property type="entry name" value="Glyceraldehyde-3-P_DH_1"/>
</dbReference>
<evidence type="ECO:0000259" key="11">
    <source>
        <dbReference type="SMART" id="SM00846"/>
    </source>
</evidence>
<dbReference type="CDD" id="cd18126">
    <property type="entry name" value="GAPDH_I_C"/>
    <property type="match status" value="1"/>
</dbReference>
<feature type="domain" description="Glyceraldehyde 3-phosphate dehydrogenase NAD(P) binding" evidence="11">
    <location>
        <begin position="464"/>
        <end position="611"/>
    </location>
</feature>
<dbReference type="CDD" id="cd05214">
    <property type="entry name" value="GAPDH_I_N"/>
    <property type="match status" value="1"/>
</dbReference>
<dbReference type="InterPro" id="IPR020830">
    <property type="entry name" value="GlycerAld_3-P_DH_AS"/>
</dbReference>
<evidence type="ECO:0000313" key="13">
    <source>
        <dbReference type="Proteomes" id="UP000562929"/>
    </source>
</evidence>
<dbReference type="Gene3D" id="3.40.50.720">
    <property type="entry name" value="NAD(P)-binding Rossmann-like Domain"/>
    <property type="match status" value="1"/>
</dbReference>
<dbReference type="GO" id="GO:0004365">
    <property type="term" value="F:glyceraldehyde-3-phosphate dehydrogenase (NAD+) (phosphorylating) activity"/>
    <property type="evidence" value="ECO:0007669"/>
    <property type="project" value="UniProtKB-EC"/>
</dbReference>
<dbReference type="Gene3D" id="3.30.360.10">
    <property type="entry name" value="Dihydrodipicolinate Reductase, domain 2"/>
    <property type="match status" value="1"/>
</dbReference>
<evidence type="ECO:0000256" key="4">
    <source>
        <dbReference type="ARBA" id="ARBA00013119"/>
    </source>
</evidence>
<dbReference type="Pfam" id="PF00044">
    <property type="entry name" value="Gp_dh_N"/>
    <property type="match status" value="1"/>
</dbReference>
<dbReference type="GO" id="GO:0005829">
    <property type="term" value="C:cytosol"/>
    <property type="evidence" value="ECO:0007669"/>
    <property type="project" value="TreeGrafter"/>
</dbReference>
<dbReference type="Pfam" id="PF02800">
    <property type="entry name" value="Gp_dh_C"/>
    <property type="match status" value="1"/>
</dbReference>
<evidence type="ECO:0000256" key="1">
    <source>
        <dbReference type="ARBA" id="ARBA00004869"/>
    </source>
</evidence>
<evidence type="ECO:0000256" key="7">
    <source>
        <dbReference type="ARBA" id="ARBA00023152"/>
    </source>
</evidence>
<feature type="compositionally biased region" description="Basic and acidic residues" evidence="10">
    <location>
        <begin position="158"/>
        <end position="167"/>
    </location>
</feature>
<evidence type="ECO:0000256" key="9">
    <source>
        <dbReference type="SAM" id="Coils"/>
    </source>
</evidence>
<sequence>MIQSSNKKRQLWIVSLGGYSRMTHTVVLSAPDKPLPWCQFTSTSHYGFLVLVTSLILSPLPIPSSNTTAMASRYSAARPKRAGENFARTHHHDRNDEGDSKRVKFDVRNPSTLAPDAREDDDVLDADVIGGTSATKRGAVNLDGYDSDSDNDKLETKAAARRSDQVDLLKQMDNYDASGDTVENKDDDDDDMFAADTETAGPDGSKKPQNKQVSFMEYSQIEGQEDTSRSGGRVRLDEQESSDDEADVELAIQEEGVDEEVGAGGLKRNAPKIEAFNMREEMERGRFDQNENYIRNADDPDALHDGWLEGCSKKDMKKAAEAHEKREAEARTKRIQDDGVLVADLLRALISQLERTESALEALARLGKSQTKSKKVPKWKQKKANKGAECMDVDAEAGEHDAKQARIKASIDAITEAADKLLSRDFEDIYDQERELLLSAISIRIHRHPILPLCTIHTHPAADVVGINGFGRIGRIVFRNAIEHPDIEVVAVNDPFIETEYAAYMLKYDSSHGPFKGDIAVSGDHLSVNGKKVKFYNKREPGEIPWNETGAEYIVESTGVFTTTEKAKAHLKGGAKKVVISAPSADAPMYVMGVNEKTYDGSADVISNASCTTNCLAPLAKVIHDKFTIIEGLMTTVHSYTATQKTVDGPSAKDWRGGRGAAQNIIPSSTGAAKAVGKVIPDLNGKLTGMSMRVPTANVSVVDLTVRLGKSATYDQIKEAIQEAAKGPLKGILAYCDEEIVSSDLNGNTNSSIFDAKAGISLNPNFAKLISWYDNEWGYSRRVLDLLAYISKVDAGK</sequence>
<dbReference type="PRINTS" id="PR00078">
    <property type="entry name" value="G3PDHDRGNASE"/>
</dbReference>
<evidence type="ECO:0000256" key="2">
    <source>
        <dbReference type="ARBA" id="ARBA00007406"/>
    </source>
</evidence>
<accession>A0A8H4Q1Y5</accession>
<dbReference type="InterPro" id="IPR020829">
    <property type="entry name" value="GlycerAld_3-P_DH_cat"/>
</dbReference>
<evidence type="ECO:0000313" key="12">
    <source>
        <dbReference type="EMBL" id="KAF4582069.1"/>
    </source>
</evidence>
<feature type="coiled-coil region" evidence="9">
    <location>
        <begin position="313"/>
        <end position="366"/>
    </location>
</feature>
<comment type="subunit">
    <text evidence="3">Homotetramer.</text>
</comment>
<dbReference type="GO" id="GO:0006096">
    <property type="term" value="P:glycolytic process"/>
    <property type="evidence" value="ECO:0007669"/>
    <property type="project" value="UniProtKB-UniPathway"/>
</dbReference>
<dbReference type="InterPro" id="IPR020831">
    <property type="entry name" value="GlycerAld/Erythrose_P_DH"/>
</dbReference>
<protein>
    <recommendedName>
        <fullName evidence="4">glyceraldehyde-3-phosphate dehydrogenase (phosphorylating)</fullName>
        <ecNumber evidence="4">1.2.1.12</ecNumber>
    </recommendedName>
</protein>
<evidence type="ECO:0000256" key="6">
    <source>
        <dbReference type="ARBA" id="ARBA00023027"/>
    </source>
</evidence>
<dbReference type="FunFam" id="3.30.360.10:FF:000001">
    <property type="entry name" value="Glyceraldehyde-3-phosphate dehydrogenase"/>
    <property type="match status" value="1"/>
</dbReference>
<dbReference type="OrthoDB" id="1152826at2759"/>
<dbReference type="PANTHER" id="PTHR10836">
    <property type="entry name" value="GLYCERALDEHYDE 3-PHOSPHATE DEHYDROGENASE"/>
    <property type="match status" value="1"/>
</dbReference>
<dbReference type="SUPFAM" id="SSF51735">
    <property type="entry name" value="NAD(P)-binding Rossmann-fold domains"/>
    <property type="match status" value="1"/>
</dbReference>
<keyword evidence="6" id="KW-0520">NAD</keyword>
<dbReference type="FunFam" id="3.40.50.720:FF:000020">
    <property type="entry name" value="Glyceraldehyde-3-phosphate dehydrogenase"/>
    <property type="match status" value="1"/>
</dbReference>
<evidence type="ECO:0000256" key="3">
    <source>
        <dbReference type="ARBA" id="ARBA00011881"/>
    </source>
</evidence>
<evidence type="ECO:0000256" key="8">
    <source>
        <dbReference type="RuleBase" id="RU000397"/>
    </source>
</evidence>
<dbReference type="SMART" id="SM00846">
    <property type="entry name" value="Gp_dh_N"/>
    <property type="match status" value="1"/>
</dbReference>
<dbReference type="InterPro" id="IPR020828">
    <property type="entry name" value="GlycerAld_3-P_DH_NAD(P)-bd"/>
</dbReference>
<dbReference type="EC" id="1.2.1.12" evidence="4"/>
<gene>
    <name evidence="12" type="ORF">GQ602_006693</name>
</gene>
<dbReference type="UniPathway" id="UPA00109">
    <property type="reaction ID" value="UER00184"/>
</dbReference>